<proteinExistence type="predicted"/>
<name>A0A0A8B6B7_9ACTN</name>
<dbReference type="AlphaFoldDB" id="A0A0A8B6B7"/>
<evidence type="ECO:0000313" key="2">
    <source>
        <dbReference type="Proteomes" id="UP000031121"/>
    </source>
</evidence>
<dbReference type="RefSeq" id="WP_039689645.1">
    <property type="nucleotide sequence ID" value="NZ_CP009302.1"/>
</dbReference>
<accession>A0A0A8B6B7</accession>
<reference evidence="2" key="1">
    <citation type="submission" date="2014-08" db="EMBL/GenBank/DDBJ databases">
        <title>Coriobacteriaceae sp. complete genome.</title>
        <authorList>
            <person name="Looft T."/>
            <person name="Bayles D.O."/>
            <person name="Stanton T.B."/>
        </authorList>
    </citation>
    <scope>NUCLEOTIDE SEQUENCE [LARGE SCALE GENOMIC DNA]</scope>
    <source>
        <strain evidence="2">68-1-3</strain>
    </source>
</reference>
<sequence length="69" mass="7138">MGASFIVEVSVPSNPTSIPAKASAWIKGAAASLARRTGETGIGGRRLVFIRRAPGTREAGDQEASVQPM</sequence>
<dbReference type="Proteomes" id="UP000031121">
    <property type="component" value="Chromosome"/>
</dbReference>
<reference evidence="1 2" key="2">
    <citation type="journal article" date="2015" name="Genome Announc.">
        <title>Complete Genome Sequence of Coriobacteriaceae Strain 68-1-3, a Novel Mucus-Degrading Isolate from the Swine Intestinal Tract.</title>
        <authorList>
            <person name="Looft T."/>
            <person name="Bayles D.O."/>
            <person name="Alt D.P."/>
            <person name="Stanton T.B."/>
        </authorList>
    </citation>
    <scope>NUCLEOTIDE SEQUENCE [LARGE SCALE GENOMIC DNA]</scope>
    <source>
        <strain evidence="1 2">68-1-3</strain>
    </source>
</reference>
<dbReference type="HOGENOM" id="CLU_2768766_0_0_11"/>
<organism evidence="1 2">
    <name type="scientific">Berryella intestinalis</name>
    <dbReference type="NCBI Taxonomy" id="1531429"/>
    <lineage>
        <taxon>Bacteria</taxon>
        <taxon>Bacillati</taxon>
        <taxon>Actinomycetota</taxon>
        <taxon>Coriobacteriia</taxon>
        <taxon>Eggerthellales</taxon>
        <taxon>Eggerthellaceae</taxon>
        <taxon>Berryella</taxon>
    </lineage>
</organism>
<protein>
    <submittedName>
        <fullName evidence="1">Uncharacterized protein</fullName>
    </submittedName>
</protein>
<dbReference type="KEGG" id="cbac:JI75_06625"/>
<gene>
    <name evidence="1" type="ORF">JI75_06625</name>
</gene>
<dbReference type="EMBL" id="CP009302">
    <property type="protein sequence ID" value="AJC12378.1"/>
    <property type="molecule type" value="Genomic_DNA"/>
</dbReference>
<keyword evidence="2" id="KW-1185">Reference proteome</keyword>
<evidence type="ECO:0000313" key="1">
    <source>
        <dbReference type="EMBL" id="AJC12378.1"/>
    </source>
</evidence>